<gene>
    <name evidence="1" type="ORF">L9F63_008108</name>
</gene>
<dbReference type="Proteomes" id="UP001233999">
    <property type="component" value="Unassembled WGS sequence"/>
</dbReference>
<evidence type="ECO:0000313" key="2">
    <source>
        <dbReference type="Proteomes" id="UP001233999"/>
    </source>
</evidence>
<dbReference type="EMBL" id="JASPKZ010010265">
    <property type="protein sequence ID" value="KAJ9574738.1"/>
    <property type="molecule type" value="Genomic_DNA"/>
</dbReference>
<dbReference type="AlphaFoldDB" id="A0AAD8E2D6"/>
<proteinExistence type="predicted"/>
<protein>
    <submittedName>
        <fullName evidence="1">Uncharacterized protein</fullName>
    </submittedName>
</protein>
<accession>A0AAD8E2D6</accession>
<reference evidence="1" key="2">
    <citation type="submission" date="2023-05" db="EMBL/GenBank/DDBJ databases">
        <authorList>
            <person name="Fouks B."/>
        </authorList>
    </citation>
    <scope>NUCLEOTIDE SEQUENCE</scope>
    <source>
        <strain evidence="1">Stay&amp;Tobe</strain>
        <tissue evidence="1">Testes</tissue>
    </source>
</reference>
<comment type="caution">
    <text evidence="1">The sequence shown here is derived from an EMBL/GenBank/DDBJ whole genome shotgun (WGS) entry which is preliminary data.</text>
</comment>
<keyword evidence="2" id="KW-1185">Reference proteome</keyword>
<organism evidence="1 2">
    <name type="scientific">Diploptera punctata</name>
    <name type="common">Pacific beetle cockroach</name>
    <dbReference type="NCBI Taxonomy" id="6984"/>
    <lineage>
        <taxon>Eukaryota</taxon>
        <taxon>Metazoa</taxon>
        <taxon>Ecdysozoa</taxon>
        <taxon>Arthropoda</taxon>
        <taxon>Hexapoda</taxon>
        <taxon>Insecta</taxon>
        <taxon>Pterygota</taxon>
        <taxon>Neoptera</taxon>
        <taxon>Polyneoptera</taxon>
        <taxon>Dictyoptera</taxon>
        <taxon>Blattodea</taxon>
        <taxon>Blaberoidea</taxon>
        <taxon>Blaberidae</taxon>
        <taxon>Diplopterinae</taxon>
        <taxon>Diploptera</taxon>
    </lineage>
</organism>
<name>A0AAD8E2D6_DIPPU</name>
<sequence>MNGSNISEESDETINQYLQEQGLLEEGMNADDKRSLWKTIKLSKDTAQEEEQKRQKQAGKNLQSDEVLFVQITFHVECSQTCQYFT</sequence>
<evidence type="ECO:0000313" key="1">
    <source>
        <dbReference type="EMBL" id="KAJ9574738.1"/>
    </source>
</evidence>
<reference evidence="1" key="1">
    <citation type="journal article" date="2023" name="IScience">
        <title>Live-bearing cockroach genome reveals convergent evolutionary mechanisms linked to viviparity in insects and beyond.</title>
        <authorList>
            <person name="Fouks B."/>
            <person name="Harrison M.C."/>
            <person name="Mikhailova A.A."/>
            <person name="Marchal E."/>
            <person name="English S."/>
            <person name="Carruthers M."/>
            <person name="Jennings E.C."/>
            <person name="Chiamaka E.L."/>
            <person name="Frigard R.A."/>
            <person name="Pippel M."/>
            <person name="Attardo G.M."/>
            <person name="Benoit J.B."/>
            <person name="Bornberg-Bauer E."/>
            <person name="Tobe S.S."/>
        </authorList>
    </citation>
    <scope>NUCLEOTIDE SEQUENCE</scope>
    <source>
        <strain evidence="1">Stay&amp;Tobe</strain>
    </source>
</reference>